<name>A0A1M6RJV5_9FLAO</name>
<dbReference type="Proteomes" id="UP000184031">
    <property type="component" value="Unassembled WGS sequence"/>
</dbReference>
<sequence>MPNELFKYLIAHFYIPLYLLTWIIAVYRYRRYFDTPLKYLPMVIIYTFFTELLGYFIKYSNEFQFFSDDRFAWHNVIIYNVYQLVFFLFFFEVYRKNTKNESIKKWIFYASVSCVVIYVINAIFCNPLHDQMTYAHIAVSLALIAILVLYFKEKAKEENPQPLKYNLLFWVSIGLLAFYTLFPIILTMYKLNLGITVNVYLRPILLSSIVFQYGCFIIGLLAGKRKAFR</sequence>
<evidence type="ECO:0000313" key="5">
    <source>
        <dbReference type="Proteomes" id="UP000198940"/>
    </source>
</evidence>
<dbReference type="OrthoDB" id="1435288at2"/>
<feature type="transmembrane region" description="Helical" evidence="1">
    <location>
        <begin position="77"/>
        <end position="94"/>
    </location>
</feature>
<evidence type="ECO:0000313" key="3">
    <source>
        <dbReference type="EMBL" id="SHK32732.1"/>
    </source>
</evidence>
<dbReference type="EMBL" id="FOKU01000002">
    <property type="protein sequence ID" value="SFB75758.1"/>
    <property type="molecule type" value="Genomic_DNA"/>
</dbReference>
<evidence type="ECO:0000313" key="2">
    <source>
        <dbReference type="EMBL" id="SFB75758.1"/>
    </source>
</evidence>
<protein>
    <submittedName>
        <fullName evidence="3">Uncharacterized protein</fullName>
    </submittedName>
</protein>
<evidence type="ECO:0000313" key="4">
    <source>
        <dbReference type="Proteomes" id="UP000184031"/>
    </source>
</evidence>
<dbReference type="STRING" id="1055723.SAMN05216293_0795"/>
<feature type="transmembrane region" description="Helical" evidence="1">
    <location>
        <begin position="6"/>
        <end position="27"/>
    </location>
</feature>
<keyword evidence="5" id="KW-1185">Reference proteome</keyword>
<dbReference type="EMBL" id="FRAT01000002">
    <property type="protein sequence ID" value="SHK32732.1"/>
    <property type="molecule type" value="Genomic_DNA"/>
</dbReference>
<feature type="transmembrane region" description="Helical" evidence="1">
    <location>
        <begin position="106"/>
        <end position="125"/>
    </location>
</feature>
<keyword evidence="1" id="KW-0812">Transmembrane</keyword>
<organism evidence="3 4">
    <name type="scientific">Flagellimonas taeanensis</name>
    <dbReference type="NCBI Taxonomy" id="1005926"/>
    <lineage>
        <taxon>Bacteria</taxon>
        <taxon>Pseudomonadati</taxon>
        <taxon>Bacteroidota</taxon>
        <taxon>Flavobacteriia</taxon>
        <taxon>Flavobacteriales</taxon>
        <taxon>Flavobacteriaceae</taxon>
        <taxon>Flagellimonas</taxon>
    </lineage>
</organism>
<dbReference type="AlphaFoldDB" id="A0A1M6RJV5"/>
<gene>
    <name evidence="2" type="ORF">SAMN04487891_102118</name>
    <name evidence="3" type="ORF">SAMN05216293_0795</name>
</gene>
<accession>A0A1M6RJV5</accession>
<reference evidence="3 4" key="1">
    <citation type="submission" date="2016-11" db="EMBL/GenBank/DDBJ databases">
        <authorList>
            <person name="Varghese N."/>
            <person name="Submissions S."/>
        </authorList>
    </citation>
    <scope>NUCLEOTIDE SEQUENCE [LARGE SCALE GENOMIC DNA]</scope>
    <source>
        <strain evidence="3 4">CGMCC 1.12174</strain>
        <strain evidence="2 5">DSM 26351</strain>
    </source>
</reference>
<proteinExistence type="predicted"/>
<feature type="transmembrane region" description="Helical" evidence="1">
    <location>
        <begin position="131"/>
        <end position="151"/>
    </location>
</feature>
<feature type="transmembrane region" description="Helical" evidence="1">
    <location>
        <begin position="200"/>
        <end position="223"/>
    </location>
</feature>
<keyword evidence="1" id="KW-1133">Transmembrane helix</keyword>
<feature type="transmembrane region" description="Helical" evidence="1">
    <location>
        <begin position="163"/>
        <end position="188"/>
    </location>
</feature>
<comment type="caution">
    <text evidence="3">The sequence shown here is derived from an EMBL/GenBank/DDBJ whole genome shotgun (WGS) entry which is preliminary data.</text>
</comment>
<dbReference type="RefSeq" id="WP_072877123.1">
    <property type="nucleotide sequence ID" value="NZ_FOKU01000002.1"/>
</dbReference>
<feature type="transmembrane region" description="Helical" evidence="1">
    <location>
        <begin position="39"/>
        <end position="57"/>
    </location>
</feature>
<dbReference type="Proteomes" id="UP000198940">
    <property type="component" value="Unassembled WGS sequence"/>
</dbReference>
<evidence type="ECO:0000256" key="1">
    <source>
        <dbReference type="SAM" id="Phobius"/>
    </source>
</evidence>
<keyword evidence="1" id="KW-0472">Membrane</keyword>